<dbReference type="AlphaFoldDB" id="A0AAE0F890"/>
<reference evidence="4 5" key="1">
    <citation type="journal article" date="2015" name="Genome Biol. Evol.">
        <title>Comparative Genomics of a Bacterivorous Green Alga Reveals Evolutionary Causalities and Consequences of Phago-Mixotrophic Mode of Nutrition.</title>
        <authorList>
            <person name="Burns J.A."/>
            <person name="Paasch A."/>
            <person name="Narechania A."/>
            <person name="Kim E."/>
        </authorList>
    </citation>
    <scope>NUCLEOTIDE SEQUENCE [LARGE SCALE GENOMIC DNA]</scope>
    <source>
        <strain evidence="4 5">PLY_AMNH</strain>
    </source>
</reference>
<keyword evidence="5" id="KW-1185">Reference proteome</keyword>
<dbReference type="Proteomes" id="UP001190700">
    <property type="component" value="Unassembled WGS sequence"/>
</dbReference>
<dbReference type="GO" id="GO:0005509">
    <property type="term" value="F:calcium ion binding"/>
    <property type="evidence" value="ECO:0007669"/>
    <property type="project" value="InterPro"/>
</dbReference>
<comment type="caution">
    <text evidence="4">The sequence shown here is derived from an EMBL/GenBank/DDBJ whole genome shotgun (WGS) entry which is preliminary data.</text>
</comment>
<feature type="region of interest" description="Disordered" evidence="1">
    <location>
        <begin position="135"/>
        <end position="175"/>
    </location>
</feature>
<dbReference type="InterPro" id="IPR002048">
    <property type="entry name" value="EF_hand_dom"/>
</dbReference>
<keyword evidence="2" id="KW-0732">Signal</keyword>
<evidence type="ECO:0000256" key="2">
    <source>
        <dbReference type="SAM" id="SignalP"/>
    </source>
</evidence>
<gene>
    <name evidence="4" type="ORF">CYMTET_35924</name>
</gene>
<sequence length="251" mass="27685">MLIALLFLTQLRFSSPLIIEPSVGDQWNHSVFATVSLKSVDTEASFTSDDSVSNLKNAFRLLDLDGDECVSFAEYAASTRRDLGNYLRKFDKATRQHAEFVSEHPDHTQSFTQAKSQVLGGSKLKARTAYSSLEQERNAEVNQSERHLEAGHSRSRRRIAQRNSANESHERSLSSVLESQNEELYLCSDSPSNWVDSDGDSCDVYDAARWCTPSGMPGEDLLAANETLKMYSVDGVDAGEVCCACGGGKNL</sequence>
<name>A0AAE0F890_9CHLO</name>
<dbReference type="EMBL" id="LGRX02023100">
    <property type="protein sequence ID" value="KAK3254877.1"/>
    <property type="molecule type" value="Genomic_DNA"/>
</dbReference>
<proteinExistence type="predicted"/>
<evidence type="ECO:0000259" key="3">
    <source>
        <dbReference type="PROSITE" id="PS50222"/>
    </source>
</evidence>
<organism evidence="4 5">
    <name type="scientific">Cymbomonas tetramitiformis</name>
    <dbReference type="NCBI Taxonomy" id="36881"/>
    <lineage>
        <taxon>Eukaryota</taxon>
        <taxon>Viridiplantae</taxon>
        <taxon>Chlorophyta</taxon>
        <taxon>Pyramimonadophyceae</taxon>
        <taxon>Pyramimonadales</taxon>
        <taxon>Pyramimonadaceae</taxon>
        <taxon>Cymbomonas</taxon>
    </lineage>
</organism>
<dbReference type="PROSITE" id="PS50222">
    <property type="entry name" value="EF_HAND_2"/>
    <property type="match status" value="1"/>
</dbReference>
<feature type="domain" description="EF-hand" evidence="3">
    <location>
        <begin position="50"/>
        <end position="85"/>
    </location>
</feature>
<evidence type="ECO:0000256" key="1">
    <source>
        <dbReference type="SAM" id="MobiDB-lite"/>
    </source>
</evidence>
<feature type="chain" id="PRO_5041948625" description="EF-hand domain-containing protein" evidence="2">
    <location>
        <begin position="17"/>
        <end position="251"/>
    </location>
</feature>
<protein>
    <recommendedName>
        <fullName evidence="3">EF-hand domain-containing protein</fullName>
    </recommendedName>
</protein>
<accession>A0AAE0F890</accession>
<evidence type="ECO:0000313" key="4">
    <source>
        <dbReference type="EMBL" id="KAK3254877.1"/>
    </source>
</evidence>
<feature type="signal peptide" evidence="2">
    <location>
        <begin position="1"/>
        <end position="16"/>
    </location>
</feature>
<feature type="compositionally biased region" description="Basic and acidic residues" evidence="1">
    <location>
        <begin position="135"/>
        <end position="152"/>
    </location>
</feature>
<evidence type="ECO:0000313" key="5">
    <source>
        <dbReference type="Proteomes" id="UP001190700"/>
    </source>
</evidence>